<evidence type="ECO:0000313" key="2">
    <source>
        <dbReference type="EMBL" id="SEI63820.1"/>
    </source>
</evidence>
<dbReference type="RefSeq" id="WP_177168207.1">
    <property type="nucleotide sequence ID" value="NZ_FNZF01000001.1"/>
</dbReference>
<dbReference type="InterPro" id="IPR011528">
    <property type="entry name" value="NERD"/>
</dbReference>
<feature type="domain" description="NERD" evidence="1">
    <location>
        <begin position="39"/>
        <end position="158"/>
    </location>
</feature>
<sequence length="332" mass="38427">MEERNYPLYLYATNRLLARLNDQNPKYGEIKRELTTTRLGYQGELRSDQQISRSRLPQGNRILHDLTVRVYDEDPVQIDTLVLTPHFAYILEVKNISGKLELVQQPALLKRTTRDGKSNYFQSPFVQLNTAVNTLNFWLLAQDIDIPVIGAVFLASKYAEPHFEKKMPVHFIREIPDVLHSEITNRPKLINEATVDWIATALRNEEIPYEQFPLCNHFDLAPVDLFTDSLCRKCLGRLETSTKRIGTCLKCNNRQWIPYTETMVDYFLIFNKTATLASCSKFLNLGRSKTAKIMKSPLFKRRGNTNRTSFELNRPNMKISPDGKLMIPGERK</sequence>
<keyword evidence="3" id="KW-1185">Reference proteome</keyword>
<dbReference type="Pfam" id="PF08378">
    <property type="entry name" value="NERD"/>
    <property type="match status" value="1"/>
</dbReference>
<evidence type="ECO:0000313" key="3">
    <source>
        <dbReference type="Proteomes" id="UP000199200"/>
    </source>
</evidence>
<reference evidence="3" key="1">
    <citation type="submission" date="2016-10" db="EMBL/GenBank/DDBJ databases">
        <authorList>
            <person name="Varghese N."/>
            <person name="Submissions S."/>
        </authorList>
    </citation>
    <scope>NUCLEOTIDE SEQUENCE [LARGE SCALE GENOMIC DNA]</scope>
    <source>
        <strain evidence="3">CGMCC 1.6763</strain>
    </source>
</reference>
<dbReference type="Proteomes" id="UP000199200">
    <property type="component" value="Unassembled WGS sequence"/>
</dbReference>
<proteinExistence type="predicted"/>
<dbReference type="AlphaFoldDB" id="A0A1H6SIH2"/>
<evidence type="ECO:0000259" key="1">
    <source>
        <dbReference type="PROSITE" id="PS50965"/>
    </source>
</evidence>
<gene>
    <name evidence="2" type="ORF">SAMN04488127_0045</name>
</gene>
<name>A0A1H6SIH2_9BACL</name>
<dbReference type="PROSITE" id="PS50965">
    <property type="entry name" value="NERD"/>
    <property type="match status" value="1"/>
</dbReference>
<dbReference type="EMBL" id="FNZF01000001">
    <property type="protein sequence ID" value="SEI63820.1"/>
    <property type="molecule type" value="Genomic_DNA"/>
</dbReference>
<protein>
    <submittedName>
        <fullName evidence="2">Nuclease-related domain-containing protein</fullName>
    </submittedName>
</protein>
<dbReference type="STRING" id="426757.SAMN04488127_0045"/>
<organism evidence="2 3">
    <name type="scientific">Bhargavaea ginsengi</name>
    <dbReference type="NCBI Taxonomy" id="426757"/>
    <lineage>
        <taxon>Bacteria</taxon>
        <taxon>Bacillati</taxon>
        <taxon>Bacillota</taxon>
        <taxon>Bacilli</taxon>
        <taxon>Bacillales</taxon>
        <taxon>Caryophanaceae</taxon>
        <taxon>Bhargavaea</taxon>
    </lineage>
</organism>
<accession>A0A1H6SIH2</accession>